<protein>
    <submittedName>
        <fullName evidence="1">Uncharacterized protein</fullName>
    </submittedName>
</protein>
<gene>
    <name evidence="1" type="ORF">H2198_005295</name>
</gene>
<evidence type="ECO:0000313" key="2">
    <source>
        <dbReference type="Proteomes" id="UP001172386"/>
    </source>
</evidence>
<dbReference type="EMBL" id="JAPDRQ010000086">
    <property type="protein sequence ID" value="KAJ9655947.1"/>
    <property type="molecule type" value="Genomic_DNA"/>
</dbReference>
<name>A0ACC3A6N5_9EURO</name>
<sequence length="917" mass="105739">MAMTFPNGDGYGQVHPHDPDNFVDSLDLVPMSPNHEYYNKEIILQELAEKQFPIEDSELIFKGFERFDDNNHYQASYHEAIQLRDVVPGALSPTISMVFLGGADMMSVNQDEQRGMTSAEPNQRSPRWRVLTAGGLLRNIEIDDNLSLRQTDCTPDVVKRIKERRPPDTSETSLSRALSLRSREDRILTIDSDNVTIVNKLTPGSTDLEATFIEVDKSSLFSLLIDFHQVVRNGGVDMNTSTESRVRLLESMVENARRLAIRSPILFRMSTRRQIARSRNTRYGIDHGTMFETITTSIGIKNIISKSAACYNSLAQPGEQNNKDQALVKPKFLQMLTLLVSLLNDEDLSDIASFLEKTYRIRADRPSIEILILKVLPLQSINKSIFTREMFLTVNTQPNQRLPDDEEEIWNLFLTKLLSQNYVLPGYTEQMGQENQSWIIKYPEGDGFKDSYVFNHLQYGDEYATINEIPFMDLGTSRRTGEVTSLMTNKRQYSIDVADHQKITNMLFGSYPLTEITGQRRTHNLTINEVVVNDWLNQAIQKTNKILGIVNRYFATPKKYNPFRKDRQIMYPDIRSCGRLTFHEAMLGDQRLAVTYKIEGKKISRKDLIRDLSADTRKVRTTLHQITLEIHRYDGKRTSEETRETIVSIKQRMPEIEECLARAERNKSQFENAYIDTSNEPIEQTIFPSSVSVKGVVHWSPYRIKLVNDQLHVEAHRHQVQRVRWINEEIVEVYFRDDNKKYTLSPLRCVPREDQRWEIKPDDKVLMVGQYILIVEPEDDEEVELPTPEPEMPIHYQRPPPQQYPRTPSGGSMHGYNNPGHPAPDQHRRIPSGGSNHYQAGIPSNPAPYPTPQTIPTRQPSGGEHYIAYNDRYARAREARPEVFANWIKVVGVEQGMTDPRKKNRRRNSSWNESIFH</sequence>
<organism evidence="1 2">
    <name type="scientific">Neophaeococcomyces mojaviensis</name>
    <dbReference type="NCBI Taxonomy" id="3383035"/>
    <lineage>
        <taxon>Eukaryota</taxon>
        <taxon>Fungi</taxon>
        <taxon>Dikarya</taxon>
        <taxon>Ascomycota</taxon>
        <taxon>Pezizomycotina</taxon>
        <taxon>Eurotiomycetes</taxon>
        <taxon>Chaetothyriomycetidae</taxon>
        <taxon>Chaetothyriales</taxon>
        <taxon>Chaetothyriales incertae sedis</taxon>
        <taxon>Neophaeococcomyces</taxon>
    </lineage>
</organism>
<reference evidence="1" key="1">
    <citation type="submission" date="2022-10" db="EMBL/GenBank/DDBJ databases">
        <title>Culturing micro-colonial fungi from biological soil crusts in the Mojave desert and describing Neophaeococcomyces mojavensis, and introducing the new genera and species Taxawa tesnikishii.</title>
        <authorList>
            <person name="Kurbessoian T."/>
            <person name="Stajich J.E."/>
        </authorList>
    </citation>
    <scope>NUCLEOTIDE SEQUENCE</scope>
    <source>
        <strain evidence="1">JES_112</strain>
    </source>
</reference>
<evidence type="ECO:0000313" key="1">
    <source>
        <dbReference type="EMBL" id="KAJ9655947.1"/>
    </source>
</evidence>
<dbReference type="Proteomes" id="UP001172386">
    <property type="component" value="Unassembled WGS sequence"/>
</dbReference>
<accession>A0ACC3A6N5</accession>
<proteinExistence type="predicted"/>
<comment type="caution">
    <text evidence="1">The sequence shown here is derived from an EMBL/GenBank/DDBJ whole genome shotgun (WGS) entry which is preliminary data.</text>
</comment>
<keyword evidence="2" id="KW-1185">Reference proteome</keyword>